<name>A0A0M8K9G3_9CHLR</name>
<dbReference type="EMBL" id="BBZA01000265">
    <property type="protein sequence ID" value="GAP64475.1"/>
    <property type="molecule type" value="Genomic_DNA"/>
</dbReference>
<keyword evidence="2" id="KW-1185">Reference proteome</keyword>
<dbReference type="AlphaFoldDB" id="A0A0M8K9G3"/>
<accession>A0A0M8K9G3</accession>
<dbReference type="Proteomes" id="UP000037784">
    <property type="component" value="Unassembled WGS sequence"/>
</dbReference>
<dbReference type="InParanoid" id="A0A0M8K9G3"/>
<proteinExistence type="predicted"/>
<reference evidence="1 2" key="1">
    <citation type="journal article" date="2015" name="Genome Announc.">
        <title>Draft Genome Sequence of a Heterotrophic Facultative Anaerobic Thermophilic Bacterium, Ardenticatena maritima Strain 110ST.</title>
        <authorList>
            <person name="Kawaichi S."/>
            <person name="Yoshida T."/>
            <person name="Sako Y."/>
            <person name="Nakamura R."/>
        </authorList>
    </citation>
    <scope>NUCLEOTIDE SEQUENCE [LARGE SCALE GENOMIC DNA]</scope>
    <source>
        <strain evidence="1 2">110S</strain>
    </source>
</reference>
<comment type="caution">
    <text evidence="1">The sequence shown here is derived from an EMBL/GenBank/DDBJ whole genome shotgun (WGS) entry which is preliminary data.</text>
</comment>
<reference evidence="2" key="2">
    <citation type="submission" date="2015-08" db="EMBL/GenBank/DDBJ databases">
        <title>Draft Genome Sequence of a Heterotrophic Facultative Anaerobic Bacterium Ardenticatena maritima Strain 110S.</title>
        <authorList>
            <person name="Kawaichi S."/>
            <person name="Yoshida T."/>
            <person name="Sako Y."/>
            <person name="Nakamura R."/>
        </authorList>
    </citation>
    <scope>NUCLEOTIDE SEQUENCE [LARGE SCALE GENOMIC DNA]</scope>
    <source>
        <strain evidence="2">110S</strain>
    </source>
</reference>
<gene>
    <name evidence="1" type="ORF">ARMA_2898</name>
</gene>
<sequence>MVVLFPWLLIMTSNLCGFWQDEQMDAESNCSPPLVLTPVFLETVKRTMRQF</sequence>
<organism evidence="1 2">
    <name type="scientific">Ardenticatena maritima</name>
    <dbReference type="NCBI Taxonomy" id="872965"/>
    <lineage>
        <taxon>Bacteria</taxon>
        <taxon>Bacillati</taxon>
        <taxon>Chloroflexota</taxon>
        <taxon>Ardenticatenia</taxon>
        <taxon>Ardenticatenales</taxon>
        <taxon>Ardenticatenaceae</taxon>
        <taxon>Ardenticatena</taxon>
    </lineage>
</organism>
<protein>
    <submittedName>
        <fullName evidence="1">Uncharacterized protein</fullName>
    </submittedName>
</protein>
<evidence type="ECO:0000313" key="1">
    <source>
        <dbReference type="EMBL" id="GAP64475.1"/>
    </source>
</evidence>
<evidence type="ECO:0000313" key="2">
    <source>
        <dbReference type="Proteomes" id="UP000037784"/>
    </source>
</evidence>